<evidence type="ECO:0000256" key="1">
    <source>
        <dbReference type="SAM" id="Phobius"/>
    </source>
</evidence>
<keyword evidence="1" id="KW-1133">Transmembrane helix</keyword>
<organism evidence="2 3">
    <name type="scientific">Candidatus Marinarcus aquaticus</name>
    <dbReference type="NCBI Taxonomy" id="2044504"/>
    <lineage>
        <taxon>Bacteria</taxon>
        <taxon>Pseudomonadati</taxon>
        <taxon>Campylobacterota</taxon>
        <taxon>Epsilonproteobacteria</taxon>
        <taxon>Campylobacterales</taxon>
        <taxon>Arcobacteraceae</taxon>
        <taxon>Candidatus Marinarcus</taxon>
    </lineage>
</organism>
<name>A0A4Q0XRM3_9BACT</name>
<evidence type="ECO:0000313" key="3">
    <source>
        <dbReference type="Proteomes" id="UP000290657"/>
    </source>
</evidence>
<accession>A0A4Q0XRM3</accession>
<feature type="transmembrane region" description="Helical" evidence="1">
    <location>
        <begin position="50"/>
        <end position="72"/>
    </location>
</feature>
<proteinExistence type="predicted"/>
<sequence>MLNKILDFCFVTSKQPVLLKDLLVANVQHNEKMHVDAAKLGFRLKIGRAYFVYILIVSIIAIPLAGFSHNIFANIDSHASIVAAIIFTAVIFICFNFFRIWIKDKMASKVIEAAWKVHFPYFSYEEYRYKIEEIFHKAMKAEITKKDLEKYILDNLIKE</sequence>
<gene>
    <name evidence="2" type="ORF">CRV04_05310</name>
</gene>
<dbReference type="RefSeq" id="WP_128995788.1">
    <property type="nucleotide sequence ID" value="NZ_PDKN01000003.1"/>
</dbReference>
<reference evidence="2 3" key="1">
    <citation type="submission" date="2017-10" db="EMBL/GenBank/DDBJ databases">
        <title>Genomics of the genus Arcobacter.</title>
        <authorList>
            <person name="Perez-Cataluna A."/>
            <person name="Figueras M.J."/>
        </authorList>
    </citation>
    <scope>NUCLEOTIDE SEQUENCE [LARGE SCALE GENOMIC DNA]</scope>
    <source>
        <strain evidence="2 3">CECT 8987</strain>
    </source>
</reference>
<protein>
    <submittedName>
        <fullName evidence="2">Uncharacterized protein</fullName>
    </submittedName>
</protein>
<keyword evidence="1" id="KW-0812">Transmembrane</keyword>
<keyword evidence="1" id="KW-0472">Membrane</keyword>
<keyword evidence="3" id="KW-1185">Reference proteome</keyword>
<dbReference type="OrthoDB" id="5343740at2"/>
<comment type="caution">
    <text evidence="2">The sequence shown here is derived from an EMBL/GenBank/DDBJ whole genome shotgun (WGS) entry which is preliminary data.</text>
</comment>
<dbReference type="Proteomes" id="UP000290657">
    <property type="component" value="Unassembled WGS sequence"/>
</dbReference>
<dbReference type="AlphaFoldDB" id="A0A4Q0XRM3"/>
<dbReference type="EMBL" id="PDKN01000003">
    <property type="protein sequence ID" value="RXJ57925.1"/>
    <property type="molecule type" value="Genomic_DNA"/>
</dbReference>
<evidence type="ECO:0000313" key="2">
    <source>
        <dbReference type="EMBL" id="RXJ57925.1"/>
    </source>
</evidence>
<feature type="transmembrane region" description="Helical" evidence="1">
    <location>
        <begin position="78"/>
        <end position="98"/>
    </location>
</feature>